<name>A0A9Q0KX70_9MAGN</name>
<gene>
    <name evidence="3" type="ORF">NE237_009127</name>
</gene>
<evidence type="ECO:0000256" key="1">
    <source>
        <dbReference type="SAM" id="MobiDB-lite"/>
    </source>
</evidence>
<evidence type="ECO:0000259" key="2">
    <source>
        <dbReference type="Pfam" id="PF06418"/>
    </source>
</evidence>
<dbReference type="PANTHER" id="PTHR11550:SF0">
    <property type="entry name" value="CTP SYNTHASE-RELATED"/>
    <property type="match status" value="1"/>
</dbReference>
<dbReference type="AlphaFoldDB" id="A0A9Q0KX70"/>
<dbReference type="InterPro" id="IPR017456">
    <property type="entry name" value="CTP_synthase_N"/>
</dbReference>
<dbReference type="GO" id="GO:0042802">
    <property type="term" value="F:identical protein binding"/>
    <property type="evidence" value="ECO:0007669"/>
    <property type="project" value="TreeGrafter"/>
</dbReference>
<dbReference type="SUPFAM" id="SSF52540">
    <property type="entry name" value="P-loop containing nucleoside triphosphate hydrolases"/>
    <property type="match status" value="1"/>
</dbReference>
<dbReference type="GO" id="GO:0003883">
    <property type="term" value="F:CTP synthase activity"/>
    <property type="evidence" value="ECO:0007669"/>
    <property type="project" value="InterPro"/>
</dbReference>
<dbReference type="InterPro" id="IPR004468">
    <property type="entry name" value="CTP_synthase"/>
</dbReference>
<dbReference type="EMBL" id="JAMYWD010000002">
    <property type="protein sequence ID" value="KAJ4978347.1"/>
    <property type="molecule type" value="Genomic_DNA"/>
</dbReference>
<dbReference type="GO" id="GO:0006241">
    <property type="term" value="P:CTP biosynthetic process"/>
    <property type="evidence" value="ECO:0007669"/>
    <property type="project" value="TreeGrafter"/>
</dbReference>
<dbReference type="Proteomes" id="UP001141806">
    <property type="component" value="Unassembled WGS sequence"/>
</dbReference>
<feature type="compositionally biased region" description="Polar residues" evidence="1">
    <location>
        <begin position="110"/>
        <end position="120"/>
    </location>
</feature>
<feature type="region of interest" description="Disordered" evidence="1">
    <location>
        <begin position="84"/>
        <end position="126"/>
    </location>
</feature>
<comment type="caution">
    <text evidence="3">The sequence shown here is derived from an EMBL/GenBank/DDBJ whole genome shotgun (WGS) entry which is preliminary data.</text>
</comment>
<sequence>MKYVVVTGAVDTGAIKGVTANSIGVFLKTCELHVTSIKLDPYLKTVAGIVLSPFILEDGVRPEKKKIVTAGRRFSSISPARYRFSASPPTGHRWAATKSKRRKRPPPCTPLQSSNQQLHSVSLPHKSAAARPESTCQWASARTPLLHNCTLYIAGLDVTVDDHLVPFMVKIVQTPYHIAKTSKDPTNRGQRIQQKLLMSRLWPRRKGMAVMTILARKPPNS</sequence>
<accession>A0A9Q0KX70</accession>
<keyword evidence="4" id="KW-1185">Reference proteome</keyword>
<reference evidence="3" key="1">
    <citation type="journal article" date="2023" name="Plant J.">
        <title>The genome of the king protea, Protea cynaroides.</title>
        <authorList>
            <person name="Chang J."/>
            <person name="Duong T.A."/>
            <person name="Schoeman C."/>
            <person name="Ma X."/>
            <person name="Roodt D."/>
            <person name="Barker N."/>
            <person name="Li Z."/>
            <person name="Van de Peer Y."/>
            <person name="Mizrachi E."/>
        </authorList>
    </citation>
    <scope>NUCLEOTIDE SEQUENCE</scope>
    <source>
        <tissue evidence="3">Young leaves</tissue>
    </source>
</reference>
<dbReference type="Pfam" id="PF06418">
    <property type="entry name" value="CTP_synth_N"/>
    <property type="match status" value="1"/>
</dbReference>
<feature type="domain" description="CTP synthase N-terminal" evidence="2">
    <location>
        <begin position="2"/>
        <end position="53"/>
    </location>
</feature>
<dbReference type="GO" id="GO:0019856">
    <property type="term" value="P:pyrimidine nucleobase biosynthetic process"/>
    <property type="evidence" value="ECO:0007669"/>
    <property type="project" value="TreeGrafter"/>
</dbReference>
<dbReference type="Gene3D" id="3.40.50.300">
    <property type="entry name" value="P-loop containing nucleotide triphosphate hydrolases"/>
    <property type="match status" value="1"/>
</dbReference>
<evidence type="ECO:0000313" key="3">
    <source>
        <dbReference type="EMBL" id="KAJ4978347.1"/>
    </source>
</evidence>
<dbReference type="PANTHER" id="PTHR11550">
    <property type="entry name" value="CTP SYNTHASE"/>
    <property type="match status" value="1"/>
</dbReference>
<evidence type="ECO:0000313" key="4">
    <source>
        <dbReference type="Proteomes" id="UP001141806"/>
    </source>
</evidence>
<dbReference type="InterPro" id="IPR027417">
    <property type="entry name" value="P-loop_NTPase"/>
</dbReference>
<protein>
    <recommendedName>
        <fullName evidence="2">CTP synthase N-terminal domain-containing protein</fullName>
    </recommendedName>
</protein>
<proteinExistence type="predicted"/>
<organism evidence="3 4">
    <name type="scientific">Protea cynaroides</name>
    <dbReference type="NCBI Taxonomy" id="273540"/>
    <lineage>
        <taxon>Eukaryota</taxon>
        <taxon>Viridiplantae</taxon>
        <taxon>Streptophyta</taxon>
        <taxon>Embryophyta</taxon>
        <taxon>Tracheophyta</taxon>
        <taxon>Spermatophyta</taxon>
        <taxon>Magnoliopsida</taxon>
        <taxon>Proteales</taxon>
        <taxon>Proteaceae</taxon>
        <taxon>Protea</taxon>
    </lineage>
</organism>